<dbReference type="RefSeq" id="WP_273250885.1">
    <property type="nucleotide sequence ID" value="NZ_VENJ01000022.1"/>
</dbReference>
<evidence type="ECO:0000256" key="1">
    <source>
        <dbReference type="SAM" id="Phobius"/>
    </source>
</evidence>
<gene>
    <name evidence="2" type="ORF">FH759_14065</name>
</gene>
<reference evidence="2 3" key="1">
    <citation type="submission" date="2019-06" db="EMBL/GenBank/DDBJ databases">
        <title>Enrichment of Autotrophic Halophilic Microorganisms from Red Sea Brine Pool Using Microbial Electrosynthesis System.</title>
        <authorList>
            <person name="Alqahtani M.F."/>
            <person name="Bajracharya S."/>
            <person name="Katuri K.P."/>
            <person name="Ali M."/>
            <person name="Saikaly P.E."/>
        </authorList>
    </citation>
    <scope>NUCLEOTIDE SEQUENCE [LARGE SCALE GENOMIC DNA]</scope>
    <source>
        <strain evidence="2">MES6</strain>
    </source>
</reference>
<accession>A0A7C9LQ02</accession>
<sequence length="141" mass="15133">MTLISLSFLHYLAFSLGIGGGIAGMLAGRMAARAASETRPTLGRLQRRLGQISALSIVILWVTGVWLIHGRYGGLSPLPWLFWAKIVAVVALTICAAWIQALSLRAWRRETPPPAARMARLSKLANLFALLALGLAVAAFA</sequence>
<proteinExistence type="predicted"/>
<name>A0A7C9LQ02_9RHOB</name>
<protein>
    <recommendedName>
        <fullName evidence="4">DUF2269 family protein</fullName>
    </recommendedName>
</protein>
<keyword evidence="1" id="KW-0472">Membrane</keyword>
<dbReference type="Proteomes" id="UP000483078">
    <property type="component" value="Unassembled WGS sequence"/>
</dbReference>
<organism evidence="2 3">
    <name type="scientific">Sediminimonas qiaohouensis</name>
    <dbReference type="NCBI Taxonomy" id="552061"/>
    <lineage>
        <taxon>Bacteria</taxon>
        <taxon>Pseudomonadati</taxon>
        <taxon>Pseudomonadota</taxon>
        <taxon>Alphaproteobacteria</taxon>
        <taxon>Rhodobacterales</taxon>
        <taxon>Roseobacteraceae</taxon>
        <taxon>Sediminimonas</taxon>
    </lineage>
</organism>
<keyword evidence="1" id="KW-0812">Transmembrane</keyword>
<evidence type="ECO:0000313" key="2">
    <source>
        <dbReference type="EMBL" id="MTJ05802.1"/>
    </source>
</evidence>
<keyword evidence="1" id="KW-1133">Transmembrane helix</keyword>
<dbReference type="GO" id="GO:0016020">
    <property type="term" value="C:membrane"/>
    <property type="evidence" value="ECO:0007669"/>
    <property type="project" value="InterPro"/>
</dbReference>
<comment type="caution">
    <text evidence="2">The sequence shown here is derived from an EMBL/GenBank/DDBJ whole genome shotgun (WGS) entry which is preliminary data.</text>
</comment>
<feature type="transmembrane region" description="Helical" evidence="1">
    <location>
        <begin position="124"/>
        <end position="140"/>
    </location>
</feature>
<dbReference type="EMBL" id="VENJ01000022">
    <property type="protein sequence ID" value="MTJ05802.1"/>
    <property type="molecule type" value="Genomic_DNA"/>
</dbReference>
<evidence type="ECO:0008006" key="4">
    <source>
        <dbReference type="Google" id="ProtNLM"/>
    </source>
</evidence>
<evidence type="ECO:0000313" key="3">
    <source>
        <dbReference type="Proteomes" id="UP000483078"/>
    </source>
</evidence>
<dbReference type="AlphaFoldDB" id="A0A7C9LQ02"/>
<feature type="transmembrane region" description="Helical" evidence="1">
    <location>
        <begin position="6"/>
        <end position="28"/>
    </location>
</feature>
<feature type="transmembrane region" description="Helical" evidence="1">
    <location>
        <begin position="80"/>
        <end position="103"/>
    </location>
</feature>
<feature type="transmembrane region" description="Helical" evidence="1">
    <location>
        <begin position="49"/>
        <end position="68"/>
    </location>
</feature>